<dbReference type="InterPro" id="IPR016181">
    <property type="entry name" value="Acyl_CoA_acyltransferase"/>
</dbReference>
<dbReference type="NCBIfam" id="NF033213">
    <property type="entry name" value="matur_PanM"/>
    <property type="match status" value="1"/>
</dbReference>
<feature type="domain" description="N-acetyltransferase" evidence="2">
    <location>
        <begin position="3"/>
        <end position="132"/>
    </location>
</feature>
<keyword evidence="3" id="KW-0808">Transferase</keyword>
<comment type="function">
    <text evidence="1">Controls both the activation and catalytic activity of PanD in a coenzyme A (CoA)-dependent fashion.</text>
</comment>
<dbReference type="HAMAP" id="MF_02018">
    <property type="entry name" value="PanZ_PanM"/>
    <property type="match status" value="1"/>
</dbReference>
<dbReference type="Pfam" id="PF12568">
    <property type="entry name" value="PanZ"/>
    <property type="match status" value="1"/>
</dbReference>
<dbReference type="Proteomes" id="UP000288794">
    <property type="component" value="Unassembled WGS sequence"/>
</dbReference>
<dbReference type="RefSeq" id="WP_128176994.1">
    <property type="nucleotide sequence ID" value="NZ_CP071409.1"/>
</dbReference>
<gene>
    <name evidence="1" type="primary">panZ</name>
    <name evidence="3" type="ORF">ED28_08425</name>
</gene>
<reference evidence="3 4" key="1">
    <citation type="submission" date="2014-04" db="EMBL/GenBank/DDBJ databases">
        <title>Draft genome sequence of Pantoea beijingensis strain LMG 27579, an emerging pathogen to Pleurotus eryngii with potential industrial application.</title>
        <authorList>
            <person name="Xu F."/>
            <person name="Liu Y."/>
            <person name="Wang S."/>
            <person name="Yin Y."/>
            <person name="Ma Y."/>
            <person name="Zhao S."/>
            <person name="Rong C."/>
        </authorList>
    </citation>
    <scope>NUCLEOTIDE SEQUENCE [LARGE SCALE GENOMIC DNA]</scope>
    <source>
        <strain evidence="3 4">LMG 27579</strain>
    </source>
</reference>
<evidence type="ECO:0000313" key="3">
    <source>
        <dbReference type="EMBL" id="RWR02396.1"/>
    </source>
</evidence>
<dbReference type="InterPro" id="IPR040448">
    <property type="entry name" value="PanZ_GNAT"/>
</dbReference>
<evidence type="ECO:0000259" key="2">
    <source>
        <dbReference type="PROSITE" id="PS51186"/>
    </source>
</evidence>
<comment type="similarity">
    <text evidence="1">Belongs to the PanZ/PanM family.</text>
</comment>
<dbReference type="InterPro" id="IPR032900">
    <property type="entry name" value="PanZ"/>
</dbReference>
<keyword evidence="4" id="KW-1185">Reference proteome</keyword>
<feature type="binding site" evidence="1">
    <location>
        <begin position="74"/>
        <end position="81"/>
    </location>
    <ligand>
        <name>CoA</name>
        <dbReference type="ChEBI" id="CHEBI:57287"/>
    </ligand>
</feature>
<dbReference type="GO" id="GO:0031638">
    <property type="term" value="P:zymogen activation"/>
    <property type="evidence" value="ECO:0007669"/>
    <property type="project" value="InterPro"/>
</dbReference>
<comment type="caution">
    <text evidence="3">The sequence shown here is derived from an EMBL/GenBank/DDBJ whole genome shotgun (WGS) entry which is preliminary data.</text>
</comment>
<organism evidence="3 4">
    <name type="scientific">[Pantoea] beijingensis</name>
    <dbReference type="NCBI Taxonomy" id="1324864"/>
    <lineage>
        <taxon>Bacteria</taxon>
        <taxon>Pseudomonadati</taxon>
        <taxon>Pseudomonadota</taxon>
        <taxon>Gammaproteobacteria</taxon>
        <taxon>Enterobacterales</taxon>
        <taxon>Erwiniaceae</taxon>
        <taxon>Erwinia</taxon>
    </lineage>
</organism>
<evidence type="ECO:0000313" key="4">
    <source>
        <dbReference type="Proteomes" id="UP000288794"/>
    </source>
</evidence>
<proteinExistence type="inferred from homology"/>
<evidence type="ECO:0000256" key="1">
    <source>
        <dbReference type="HAMAP-Rule" id="MF_02018"/>
    </source>
</evidence>
<dbReference type="AlphaFoldDB" id="A0A443IEA8"/>
<dbReference type="InterPro" id="IPR000182">
    <property type="entry name" value="GNAT_dom"/>
</dbReference>
<feature type="binding site" evidence="1">
    <location>
        <begin position="68"/>
        <end position="70"/>
    </location>
    <ligand>
        <name>CoA</name>
        <dbReference type="ChEBI" id="CHEBI:57287"/>
    </ligand>
</feature>
<name>A0A443IEA8_9GAMM</name>
<dbReference type="CDD" id="cd04301">
    <property type="entry name" value="NAT_SF"/>
    <property type="match status" value="1"/>
</dbReference>
<dbReference type="GO" id="GO:0016747">
    <property type="term" value="F:acyltransferase activity, transferring groups other than amino-acyl groups"/>
    <property type="evidence" value="ECO:0007669"/>
    <property type="project" value="InterPro"/>
</dbReference>
<keyword evidence="1" id="KW-0566">Pantothenate biosynthesis</keyword>
<dbReference type="PROSITE" id="PS51186">
    <property type="entry name" value="GNAT"/>
    <property type="match status" value="1"/>
</dbReference>
<accession>A0A443IEA8</accession>
<comment type="subunit">
    <text evidence="1">Interacts with PanD in the presence of CoA.</text>
</comment>
<dbReference type="Gene3D" id="3.40.630.30">
    <property type="match status" value="1"/>
</dbReference>
<dbReference type="EMBL" id="JMEE01000023">
    <property type="protein sequence ID" value="RWR02396.1"/>
    <property type="molecule type" value="Genomic_DNA"/>
</dbReference>
<protein>
    <recommendedName>
        <fullName evidence="1">PanD regulatory factor</fullName>
    </recommendedName>
</protein>
<sequence>MKLTIIRLQQFSTQDVIDLGKIWPKKQIWQLANALDDQHRLFAARFNDRLLAAVCVEITGSRGKMYDLQVREVTRRRGVGQYLLEEVLAQNPQVTQWRITDDGDAEADVIAAFMQACGFTAQNASWHYQRES</sequence>
<dbReference type="SUPFAM" id="SSF55729">
    <property type="entry name" value="Acyl-CoA N-acyltransferases (Nat)"/>
    <property type="match status" value="1"/>
</dbReference>
<dbReference type="GO" id="GO:0015940">
    <property type="term" value="P:pantothenate biosynthetic process"/>
    <property type="evidence" value="ECO:0007669"/>
    <property type="project" value="UniProtKB-UniRule"/>
</dbReference>